<dbReference type="InterPro" id="IPR029069">
    <property type="entry name" value="HotDog_dom_sf"/>
</dbReference>
<name>A0A495XJW1_9PSEU</name>
<dbReference type="InterPro" id="IPR027961">
    <property type="entry name" value="DUF4442"/>
</dbReference>
<dbReference type="Pfam" id="PF14539">
    <property type="entry name" value="DUF4442"/>
    <property type="match status" value="1"/>
</dbReference>
<keyword evidence="1" id="KW-0812">Transmembrane</keyword>
<reference evidence="2 3" key="1">
    <citation type="submission" date="2018-10" db="EMBL/GenBank/DDBJ databases">
        <title>Sequencing the genomes of 1000 actinobacteria strains.</title>
        <authorList>
            <person name="Klenk H.-P."/>
        </authorList>
    </citation>
    <scope>NUCLEOTIDE SEQUENCE [LARGE SCALE GENOMIC DNA]</scope>
    <source>
        <strain evidence="2 3">DSM 43911</strain>
    </source>
</reference>
<evidence type="ECO:0000313" key="3">
    <source>
        <dbReference type="Proteomes" id="UP000272729"/>
    </source>
</evidence>
<comment type="caution">
    <text evidence="2">The sequence shown here is derived from an EMBL/GenBank/DDBJ whole genome shotgun (WGS) entry which is preliminary data.</text>
</comment>
<protein>
    <submittedName>
        <fullName evidence="2">Acyl-coenzyme A thioesterase PaaI-like protein</fullName>
    </submittedName>
</protein>
<sequence>MARMKASRLRRGMNLWPPFLFAGIRVVALSDDYRYAKVRMRLRWYNRNYVGTHFGGSLFAMTDPFWMLLVLRHLGRDHMVWDRAAEIDFVKPGRGTVYAEFKLTDEHLDELRAQAAGGGKALAWFPVDVVAEDGTVVARVRKQVYARRKDARPDKRASEALKA</sequence>
<dbReference type="CDD" id="cd03443">
    <property type="entry name" value="PaaI_thioesterase"/>
    <property type="match status" value="1"/>
</dbReference>
<accession>A0A495XJW1</accession>
<gene>
    <name evidence="2" type="ORF">DFJ66_6451</name>
</gene>
<keyword evidence="3" id="KW-1185">Reference proteome</keyword>
<dbReference type="SUPFAM" id="SSF54637">
    <property type="entry name" value="Thioesterase/thiol ester dehydrase-isomerase"/>
    <property type="match status" value="1"/>
</dbReference>
<dbReference type="EMBL" id="RBXR01000001">
    <property type="protein sequence ID" value="RKT73124.1"/>
    <property type="molecule type" value="Genomic_DNA"/>
</dbReference>
<dbReference type="Gene3D" id="3.10.129.10">
    <property type="entry name" value="Hotdog Thioesterase"/>
    <property type="match status" value="1"/>
</dbReference>
<keyword evidence="1" id="KW-0472">Membrane</keyword>
<feature type="transmembrane region" description="Helical" evidence="1">
    <location>
        <begin position="54"/>
        <end position="71"/>
    </location>
</feature>
<organism evidence="2 3">
    <name type="scientific">Saccharothrix variisporea</name>
    <dbReference type="NCBI Taxonomy" id="543527"/>
    <lineage>
        <taxon>Bacteria</taxon>
        <taxon>Bacillati</taxon>
        <taxon>Actinomycetota</taxon>
        <taxon>Actinomycetes</taxon>
        <taxon>Pseudonocardiales</taxon>
        <taxon>Pseudonocardiaceae</taxon>
        <taxon>Saccharothrix</taxon>
    </lineage>
</organism>
<proteinExistence type="predicted"/>
<evidence type="ECO:0000313" key="2">
    <source>
        <dbReference type="EMBL" id="RKT73124.1"/>
    </source>
</evidence>
<dbReference type="AlphaFoldDB" id="A0A495XJW1"/>
<evidence type="ECO:0000256" key="1">
    <source>
        <dbReference type="SAM" id="Phobius"/>
    </source>
</evidence>
<dbReference type="Proteomes" id="UP000272729">
    <property type="component" value="Unassembled WGS sequence"/>
</dbReference>
<keyword evidence="1" id="KW-1133">Transmembrane helix</keyword>